<dbReference type="GO" id="GO:0016491">
    <property type="term" value="F:oxidoreductase activity"/>
    <property type="evidence" value="ECO:0007669"/>
    <property type="project" value="UniProtKB-KW"/>
</dbReference>
<dbReference type="PANTHER" id="PTHR44196:SF1">
    <property type="entry name" value="DEHYDROGENASE_REDUCTASE SDR FAMILY MEMBER 7B"/>
    <property type="match status" value="1"/>
</dbReference>
<comment type="similarity">
    <text evidence="1 3">Belongs to the short-chain dehydrogenases/reductases (SDR) family.</text>
</comment>
<dbReference type="SUPFAM" id="SSF51735">
    <property type="entry name" value="NAD(P)-binding Rossmann-fold domains"/>
    <property type="match status" value="1"/>
</dbReference>
<dbReference type="STRING" id="1605367.AFM12_09405"/>
<protein>
    <submittedName>
        <fullName evidence="4">Short-chain dehydrogenase</fullName>
    </submittedName>
</protein>
<evidence type="ECO:0000313" key="5">
    <source>
        <dbReference type="Proteomes" id="UP000050454"/>
    </source>
</evidence>
<dbReference type="RefSeq" id="WP_055147113.1">
    <property type="nucleotide sequence ID" value="NZ_JXSZ01000006.1"/>
</dbReference>
<dbReference type="Proteomes" id="UP000050454">
    <property type="component" value="Unassembled WGS sequence"/>
</dbReference>
<accession>A0A0P7BDJ0</accession>
<evidence type="ECO:0000256" key="1">
    <source>
        <dbReference type="ARBA" id="ARBA00006484"/>
    </source>
</evidence>
<gene>
    <name evidence="4" type="ORF">AFM12_09405</name>
</gene>
<sequence>MDLENKVIWITGASSGIGEATVYQFAKHPVKLILSARREAELQRVATQSGLPSENILILPMDVEQYELFPQMVQKAINHFGQIDILYNNAGISQRSFVAETDLSVYERILKIDLLSVIALTKEVLPYMIQRKSGQIAVTSSVAGKVATPGRSGYAAAKFGLHGFFDALRAEVYHDNIGVTVVCPGYINTDISKNALSSDGTQYGKMDENQLKGMSAEKCSEKIFKAITENKAEVYIGGKEVMGVYLKRFLPRLLNKIILKQAPK</sequence>
<proteinExistence type="inferred from homology"/>
<evidence type="ECO:0000313" key="4">
    <source>
        <dbReference type="EMBL" id="KPM48786.1"/>
    </source>
</evidence>
<dbReference type="EMBL" id="LGTQ01000006">
    <property type="protein sequence ID" value="KPM48786.1"/>
    <property type="molecule type" value="Genomic_DNA"/>
</dbReference>
<organism evidence="4 5">
    <name type="scientific">Jiulongibacter sediminis</name>
    <dbReference type="NCBI Taxonomy" id="1605367"/>
    <lineage>
        <taxon>Bacteria</taxon>
        <taxon>Pseudomonadati</taxon>
        <taxon>Bacteroidota</taxon>
        <taxon>Cytophagia</taxon>
        <taxon>Cytophagales</taxon>
        <taxon>Leadbetterellaceae</taxon>
        <taxon>Jiulongibacter</taxon>
    </lineage>
</organism>
<dbReference type="CDD" id="cd05332">
    <property type="entry name" value="11beta-HSD1_like_SDR_c"/>
    <property type="match status" value="1"/>
</dbReference>
<dbReference type="Pfam" id="PF00106">
    <property type="entry name" value="adh_short"/>
    <property type="match status" value="1"/>
</dbReference>
<keyword evidence="2" id="KW-0560">Oxidoreductase</keyword>
<dbReference type="PRINTS" id="PR00081">
    <property type="entry name" value="GDHRDH"/>
</dbReference>
<keyword evidence="5" id="KW-1185">Reference proteome</keyword>
<dbReference type="Gene3D" id="3.40.50.720">
    <property type="entry name" value="NAD(P)-binding Rossmann-like Domain"/>
    <property type="match status" value="1"/>
</dbReference>
<dbReference type="GO" id="GO:0016020">
    <property type="term" value="C:membrane"/>
    <property type="evidence" value="ECO:0007669"/>
    <property type="project" value="TreeGrafter"/>
</dbReference>
<dbReference type="OrthoDB" id="822355at2"/>
<evidence type="ECO:0000256" key="2">
    <source>
        <dbReference type="ARBA" id="ARBA00023002"/>
    </source>
</evidence>
<dbReference type="PROSITE" id="PS00061">
    <property type="entry name" value="ADH_SHORT"/>
    <property type="match status" value="1"/>
</dbReference>
<dbReference type="InterPro" id="IPR036291">
    <property type="entry name" value="NAD(P)-bd_dom_sf"/>
</dbReference>
<comment type="caution">
    <text evidence="4">The sequence shown here is derived from an EMBL/GenBank/DDBJ whole genome shotgun (WGS) entry which is preliminary data.</text>
</comment>
<evidence type="ECO:0000256" key="3">
    <source>
        <dbReference type="RuleBase" id="RU000363"/>
    </source>
</evidence>
<dbReference type="PATRIC" id="fig|1605367.3.peg.3267"/>
<dbReference type="AlphaFoldDB" id="A0A0P7BDJ0"/>
<reference evidence="4 5" key="1">
    <citation type="submission" date="2015-07" db="EMBL/GenBank/DDBJ databases">
        <title>The draft genome sequence of Leadbetterella sp. JN14-9.</title>
        <authorList>
            <person name="Liu Y."/>
            <person name="Du J."/>
            <person name="Shao Z."/>
        </authorList>
    </citation>
    <scope>NUCLEOTIDE SEQUENCE [LARGE SCALE GENOMIC DNA]</scope>
    <source>
        <strain evidence="4 5">JN14-9</strain>
    </source>
</reference>
<name>A0A0P7BDJ0_9BACT</name>
<dbReference type="PANTHER" id="PTHR44196">
    <property type="entry name" value="DEHYDROGENASE/REDUCTASE SDR FAMILY MEMBER 7B"/>
    <property type="match status" value="1"/>
</dbReference>
<dbReference type="InterPro" id="IPR002347">
    <property type="entry name" value="SDR_fam"/>
</dbReference>
<dbReference type="InterPro" id="IPR020904">
    <property type="entry name" value="Sc_DH/Rdtase_CS"/>
</dbReference>
<dbReference type="NCBIfam" id="NF004825">
    <property type="entry name" value="PRK06181.1"/>
    <property type="match status" value="1"/>
</dbReference>
<dbReference type="PRINTS" id="PR00080">
    <property type="entry name" value="SDRFAMILY"/>
</dbReference>